<dbReference type="PANTHER" id="PTHR31065:SF35">
    <property type="entry name" value="PLATZ TRANSCRIPTION FACTOR FAMILY PROTEIN"/>
    <property type="match status" value="1"/>
</dbReference>
<gene>
    <name evidence="2" type="ORF">PAHAL_4G078500</name>
</gene>
<dbReference type="Gramene" id="PAN23245">
    <property type="protein sequence ID" value="PAN23245"/>
    <property type="gene ID" value="PAHAL_4G078500"/>
</dbReference>
<sequence length="345" mass="38381">MYVYNFRFPCCEIYTLLHTIPPRILGFPEAPSRRIPSSSSPRPAVVLSSLIDPAAEFFFLLLLLRPSTLRSRAGAEFVRCTGLELEDTQRRQLAVALEDLIPMVMVSVANPSPMVRSEEDLGPPWLRPLLGTSFFVPCRMHPELSKNECNLFCLDCTGDALCAYCLPAHRDHHVVQIRRSSYHNVIRVSEVGKLIDISHVQTYVINSAKIVFLNGRPQARPGKGVTNTCEICCRSLPDSFRFCSLGCKLGGMQWDPSLTFAIRPKRGQGSGDDGSGSDDSFSPKKPRRTAAGLDLGRFDRPGIRWSDDEGSRSNNGRPITPGTPPINRCRPSRRKGIPHRAPFYG</sequence>
<evidence type="ECO:0000256" key="1">
    <source>
        <dbReference type="SAM" id="MobiDB-lite"/>
    </source>
</evidence>
<dbReference type="CDD" id="cd19756">
    <property type="entry name" value="Bbox2"/>
    <property type="match status" value="1"/>
</dbReference>
<accession>A0A2S3HHV2</accession>
<evidence type="ECO:0000313" key="2">
    <source>
        <dbReference type="EMBL" id="PAN23245.1"/>
    </source>
</evidence>
<evidence type="ECO:0008006" key="3">
    <source>
        <dbReference type="Google" id="ProtNLM"/>
    </source>
</evidence>
<dbReference type="Proteomes" id="UP000243499">
    <property type="component" value="Chromosome 4"/>
</dbReference>
<dbReference type="Pfam" id="PF04640">
    <property type="entry name" value="PLATZ"/>
    <property type="match status" value="1"/>
</dbReference>
<dbReference type="AlphaFoldDB" id="A0A2S3HHV2"/>
<name>A0A2S3HHV2_9POAL</name>
<protein>
    <recommendedName>
        <fullName evidence="3">B box-type domain-containing protein</fullName>
    </recommendedName>
</protein>
<dbReference type="PANTHER" id="PTHR31065">
    <property type="entry name" value="PLATZ TRANSCRIPTION FACTOR FAMILY PROTEIN"/>
    <property type="match status" value="1"/>
</dbReference>
<feature type="region of interest" description="Disordered" evidence="1">
    <location>
        <begin position="262"/>
        <end position="345"/>
    </location>
</feature>
<proteinExistence type="predicted"/>
<feature type="compositionally biased region" description="Basic and acidic residues" evidence="1">
    <location>
        <begin position="296"/>
        <end position="311"/>
    </location>
</feature>
<dbReference type="EMBL" id="CM008049">
    <property type="protein sequence ID" value="PAN23245.1"/>
    <property type="molecule type" value="Genomic_DNA"/>
</dbReference>
<reference evidence="2" key="1">
    <citation type="submission" date="2018-04" db="EMBL/GenBank/DDBJ databases">
        <title>WGS assembly of Panicum hallii.</title>
        <authorList>
            <person name="Lovell J."/>
            <person name="Jenkins J."/>
            <person name="Lowry D."/>
            <person name="Mamidi S."/>
            <person name="Sreedasyam A."/>
            <person name="Weng X."/>
            <person name="Barry K."/>
            <person name="Bonette J."/>
            <person name="Campitelli B."/>
            <person name="Daum C."/>
            <person name="Gordon S."/>
            <person name="Gould B."/>
            <person name="Lipzen A."/>
            <person name="Macqueen A."/>
            <person name="Palacio-Mejia J."/>
            <person name="Plott C."/>
            <person name="Shakirov E."/>
            <person name="Shu S."/>
            <person name="Yoshinaga Y."/>
            <person name="Zane M."/>
            <person name="Rokhsar D."/>
            <person name="Grimwood J."/>
            <person name="Schmutz J."/>
            <person name="Juenger T."/>
        </authorList>
    </citation>
    <scope>NUCLEOTIDE SEQUENCE [LARGE SCALE GENOMIC DNA]</scope>
    <source>
        <strain evidence="2">FIL2</strain>
    </source>
</reference>
<organism evidence="2">
    <name type="scientific">Panicum hallii</name>
    <dbReference type="NCBI Taxonomy" id="206008"/>
    <lineage>
        <taxon>Eukaryota</taxon>
        <taxon>Viridiplantae</taxon>
        <taxon>Streptophyta</taxon>
        <taxon>Embryophyta</taxon>
        <taxon>Tracheophyta</taxon>
        <taxon>Spermatophyta</taxon>
        <taxon>Magnoliopsida</taxon>
        <taxon>Liliopsida</taxon>
        <taxon>Poales</taxon>
        <taxon>Poaceae</taxon>
        <taxon>PACMAD clade</taxon>
        <taxon>Panicoideae</taxon>
        <taxon>Panicodae</taxon>
        <taxon>Paniceae</taxon>
        <taxon>Panicinae</taxon>
        <taxon>Panicum</taxon>
        <taxon>Panicum sect. Panicum</taxon>
    </lineage>
</organism>
<dbReference type="InterPro" id="IPR006734">
    <property type="entry name" value="PLATZ"/>
</dbReference>